<dbReference type="Proteomes" id="UP000091820">
    <property type="component" value="Unassembled WGS sequence"/>
</dbReference>
<evidence type="ECO:0000313" key="1">
    <source>
        <dbReference type="EnsemblMetazoa" id="GBRI037590-PA"/>
    </source>
</evidence>
<dbReference type="AlphaFoldDB" id="A0A1A9WYS6"/>
<reference evidence="2" key="1">
    <citation type="submission" date="2014-03" db="EMBL/GenBank/DDBJ databases">
        <authorList>
            <person name="Aksoy S."/>
            <person name="Warren W."/>
            <person name="Wilson R.K."/>
        </authorList>
    </citation>
    <scope>NUCLEOTIDE SEQUENCE [LARGE SCALE GENOMIC DNA]</scope>
    <source>
        <strain evidence="2">IAEA</strain>
    </source>
</reference>
<name>A0A1A9WYS6_9MUSC</name>
<sequence>MESDIDACIEEWNGELDFQAINNQIGNFRSPVPLVSAYASGSRRSQSTSSIIVKHQERNMLHKNRTRVRSAERNLKMN</sequence>
<proteinExistence type="predicted"/>
<accession>A0A1A9WYS6</accession>
<evidence type="ECO:0000313" key="2">
    <source>
        <dbReference type="Proteomes" id="UP000091820"/>
    </source>
</evidence>
<organism evidence="1 2">
    <name type="scientific">Glossina brevipalpis</name>
    <dbReference type="NCBI Taxonomy" id="37001"/>
    <lineage>
        <taxon>Eukaryota</taxon>
        <taxon>Metazoa</taxon>
        <taxon>Ecdysozoa</taxon>
        <taxon>Arthropoda</taxon>
        <taxon>Hexapoda</taxon>
        <taxon>Insecta</taxon>
        <taxon>Pterygota</taxon>
        <taxon>Neoptera</taxon>
        <taxon>Endopterygota</taxon>
        <taxon>Diptera</taxon>
        <taxon>Brachycera</taxon>
        <taxon>Muscomorpha</taxon>
        <taxon>Hippoboscoidea</taxon>
        <taxon>Glossinidae</taxon>
        <taxon>Glossina</taxon>
    </lineage>
</organism>
<reference evidence="1" key="2">
    <citation type="submission" date="2020-05" db="UniProtKB">
        <authorList>
            <consortium name="EnsemblMetazoa"/>
        </authorList>
    </citation>
    <scope>IDENTIFICATION</scope>
    <source>
        <strain evidence="1">IAEA</strain>
    </source>
</reference>
<protein>
    <submittedName>
        <fullName evidence="1">Uncharacterized protein</fullName>
    </submittedName>
</protein>
<dbReference type="EnsemblMetazoa" id="GBRI037590-RA">
    <property type="protein sequence ID" value="GBRI037590-PA"/>
    <property type="gene ID" value="GBRI037590"/>
</dbReference>
<keyword evidence="2" id="KW-1185">Reference proteome</keyword>
<dbReference type="VEuPathDB" id="VectorBase:GBRI037590"/>